<dbReference type="RefSeq" id="WP_169206058.1">
    <property type="nucleotide sequence ID" value="NZ_CP059560.1"/>
</dbReference>
<dbReference type="Pfam" id="PF06980">
    <property type="entry name" value="DUF1302"/>
    <property type="match status" value="1"/>
</dbReference>
<organism evidence="1 2">
    <name type="scientific">Aromatoleum petrolei</name>
    <dbReference type="NCBI Taxonomy" id="76116"/>
    <lineage>
        <taxon>Bacteria</taxon>
        <taxon>Pseudomonadati</taxon>
        <taxon>Pseudomonadota</taxon>
        <taxon>Betaproteobacteria</taxon>
        <taxon>Rhodocyclales</taxon>
        <taxon>Rhodocyclaceae</taxon>
        <taxon>Aromatoleum</taxon>
    </lineage>
</organism>
<sequence>MRNEKTKGNVESYEISGTRHWKRSTVFLAVAMAVGSGPASAFKIETDNPDVQMSLDTTLRYNALWRASEREAALVNSNTDEGNYLFDKGDLALSRFDVYSEFDLNVRNMYGFRLSGTAWYDPNFPDEGKSDPRFAAVANYPGNRFTNTVKRFYQGPSGEFLDAFGWANLEPGGTQLNVKVGRFAWLPGEFLFGNGGSVSFSMAPNDGRKTDLSPGASAKETAIPIGQAGLIWQLSPAWTAMAQYTGEFRSSRISEGGTFFAVGDGATLAPPFLSFPAVPRGNAREGDKGDVALGVKFAPSAWQGNNLSFWYRKFDDKNPTWLNQVLIGPTGPEAHAVYAQDIKLYGVTSNLQVGEWAVGAELNYRENMPLAQRSGVVFGAGSKMEGPRGNTYHALLSGAKVFTRSALFDSAPLAFQFDYTYLDKITKNRDLFNGDMRGVAGFCDNNEILRGCATRSAASVGVSFTPTWQQVFPGMDVSMPLLLIYGLHGNAAAAGAGTMPEESYLIRIGGRVDYYSGNHKHQFDLSYTQRDGKKGTLPGAATRSFSGLANFRDRDYVVFTYSTAF</sequence>
<dbReference type="InterPro" id="IPR010727">
    <property type="entry name" value="DUF1302"/>
</dbReference>
<dbReference type="EMBL" id="WTVR01000014">
    <property type="protein sequence ID" value="NMF88645.1"/>
    <property type="molecule type" value="Genomic_DNA"/>
</dbReference>
<evidence type="ECO:0000313" key="1">
    <source>
        <dbReference type="EMBL" id="NMF88645.1"/>
    </source>
</evidence>
<evidence type="ECO:0000313" key="2">
    <source>
        <dbReference type="Proteomes" id="UP000652074"/>
    </source>
</evidence>
<dbReference type="Proteomes" id="UP000652074">
    <property type="component" value="Unassembled WGS sequence"/>
</dbReference>
<gene>
    <name evidence="1" type="ORF">GPA26_09140</name>
</gene>
<reference evidence="1 2" key="1">
    <citation type="submission" date="2019-12" db="EMBL/GenBank/DDBJ databases">
        <title>Comparative genomics gives insights into the taxonomy of the Azoarcus-Aromatoleum group and reveals separate origins of nif in the plant-associated Azoarcus and non-plant-associated Aromatoleum sub-groups.</title>
        <authorList>
            <person name="Lafos M."/>
            <person name="Maluk M."/>
            <person name="Batista M."/>
            <person name="Junghare M."/>
            <person name="Carmona M."/>
            <person name="Faoro H."/>
            <person name="Cruz L.M."/>
            <person name="Battistoni F."/>
            <person name="De Souza E."/>
            <person name="Pedrosa F."/>
            <person name="Chen W.-M."/>
            <person name="Poole P.S."/>
            <person name="Dixon R.A."/>
            <person name="James E.K."/>
        </authorList>
    </citation>
    <scope>NUCLEOTIDE SEQUENCE [LARGE SCALE GENOMIC DNA]</scope>
    <source>
        <strain evidence="1 2">ToN1</strain>
    </source>
</reference>
<comment type="caution">
    <text evidence="1">The sequence shown here is derived from an EMBL/GenBank/DDBJ whole genome shotgun (WGS) entry which is preliminary data.</text>
</comment>
<accession>A0ABX1MN73</accession>
<protein>
    <submittedName>
        <fullName evidence="1">DUF1302 family protein</fullName>
    </submittedName>
</protein>
<proteinExistence type="predicted"/>
<name>A0ABX1MN73_9RHOO</name>
<keyword evidence="2" id="KW-1185">Reference proteome</keyword>